<dbReference type="Proteomes" id="UP001576780">
    <property type="component" value="Unassembled WGS sequence"/>
</dbReference>
<proteinExistence type="predicted"/>
<evidence type="ECO:0000313" key="2">
    <source>
        <dbReference type="Proteomes" id="UP001576780"/>
    </source>
</evidence>
<accession>A0ABV4WE75</accession>
<dbReference type="EMBL" id="JBHFNT010000004">
    <property type="protein sequence ID" value="MFB2832983.1"/>
    <property type="molecule type" value="Genomic_DNA"/>
</dbReference>
<dbReference type="RefSeq" id="WP_413275458.1">
    <property type="nucleotide sequence ID" value="NZ_JBHFNT010000004.1"/>
</dbReference>
<evidence type="ECO:0000313" key="1">
    <source>
        <dbReference type="EMBL" id="MFB2832983.1"/>
    </source>
</evidence>
<comment type="caution">
    <text evidence="1">The sequence shown here is derived from an EMBL/GenBank/DDBJ whole genome shotgun (WGS) entry which is preliminary data.</text>
</comment>
<protein>
    <submittedName>
        <fullName evidence="1">Uncharacterized protein</fullName>
    </submittedName>
</protein>
<keyword evidence="2" id="KW-1185">Reference proteome</keyword>
<organism evidence="1 2">
    <name type="scientific">Floridaenema evergladense BLCC-F167</name>
    <dbReference type="NCBI Taxonomy" id="3153639"/>
    <lineage>
        <taxon>Bacteria</taxon>
        <taxon>Bacillati</taxon>
        <taxon>Cyanobacteriota</taxon>
        <taxon>Cyanophyceae</taxon>
        <taxon>Oscillatoriophycideae</taxon>
        <taxon>Aerosakkonematales</taxon>
        <taxon>Aerosakkonemataceae</taxon>
        <taxon>Floridanema</taxon>
        <taxon>Floridanema evergladense</taxon>
    </lineage>
</organism>
<reference evidence="1 2" key="1">
    <citation type="submission" date="2024-09" db="EMBL/GenBank/DDBJ databases">
        <title>Floridaenema gen nov. (Aerosakkonemataceae, Aerosakkonematales ord. nov., Cyanobacteria) from benthic tropical and subtropical fresh waters, with the description of four new species.</title>
        <authorList>
            <person name="Moretto J.A."/>
            <person name="Berthold D.E."/>
            <person name="Lefler F.W."/>
            <person name="Huang I.-S."/>
            <person name="Laughinghouse H. IV."/>
        </authorList>
    </citation>
    <scope>NUCLEOTIDE SEQUENCE [LARGE SCALE GENOMIC DNA]</scope>
    <source>
        <strain evidence="1 2">BLCC-F167</strain>
    </source>
</reference>
<gene>
    <name evidence="1" type="ORF">ACE1CA_00460</name>
</gene>
<name>A0ABV4WE75_9CYAN</name>
<sequence>MAKFDWQRYVFEDCFGQLREIRGCPLTKLDQLKDYLALLQDAILNYPEPEAHFKEIYNFSGYIKNITNSILNLCGVSPDWVTPDQMVGLVHHRIDSNGDFLPGLLVEMNFPSRSSGGGKAVEFKEWVANNIVLLVGLGLCKDLGEALDLADRVPSDQLEALILARLHQLDPKAKQKEELEELNSQPNNPDDETVLNFSSVQWQDIDLEKYLG</sequence>